<feature type="signal peptide" evidence="1">
    <location>
        <begin position="1"/>
        <end position="21"/>
    </location>
</feature>
<evidence type="ECO:0000313" key="3">
    <source>
        <dbReference type="Proteomes" id="UP000184172"/>
    </source>
</evidence>
<dbReference type="EMBL" id="FQYV01000041">
    <property type="protein sequence ID" value="SHK01645.1"/>
    <property type="molecule type" value="Genomic_DNA"/>
</dbReference>
<proteinExistence type="predicted"/>
<evidence type="ECO:0000313" key="2">
    <source>
        <dbReference type="EMBL" id="SHK01645.1"/>
    </source>
</evidence>
<keyword evidence="1" id="KW-0732">Signal</keyword>
<keyword evidence="3" id="KW-1185">Reference proteome</keyword>
<sequence>MKFIIFLLALAGLLFSCQNTTKENEKEETHHETSIVFGDSDFSFPELSAPAKQQAIQWGVFEDILAETKKLNGSNLRTLKNRSERLSEYSDSLFKKVPDTLNTNQIRSRLLVVKTRAEVLKQAAHSEILDSAALQNSVSEMNGAVKNLIVHLNEKFLKDKIDSQRLENEKMELREQQRYKDSIMNLERQDIQRRKL</sequence>
<reference evidence="3" key="1">
    <citation type="submission" date="2016-11" db="EMBL/GenBank/DDBJ databases">
        <authorList>
            <person name="Varghese N."/>
            <person name="Submissions S."/>
        </authorList>
    </citation>
    <scope>NUCLEOTIDE SEQUENCE [LARGE SCALE GENOMIC DNA]</scope>
    <source>
        <strain evidence="3">DSM 26349</strain>
    </source>
</reference>
<dbReference type="PROSITE" id="PS51257">
    <property type="entry name" value="PROKAR_LIPOPROTEIN"/>
    <property type="match status" value="1"/>
</dbReference>
<evidence type="ECO:0000256" key="1">
    <source>
        <dbReference type="SAM" id="SignalP"/>
    </source>
</evidence>
<protein>
    <submittedName>
        <fullName evidence="2">Uncharacterized protein</fullName>
    </submittedName>
</protein>
<organism evidence="2 3">
    <name type="scientific">Aequorivita viscosa</name>
    <dbReference type="NCBI Taxonomy" id="797419"/>
    <lineage>
        <taxon>Bacteria</taxon>
        <taxon>Pseudomonadati</taxon>
        <taxon>Bacteroidota</taxon>
        <taxon>Flavobacteriia</taxon>
        <taxon>Flavobacteriales</taxon>
        <taxon>Flavobacteriaceae</taxon>
        <taxon>Aequorivita</taxon>
    </lineage>
</organism>
<dbReference type="RefSeq" id="WP_073221994.1">
    <property type="nucleotide sequence ID" value="NZ_FNNS01000003.1"/>
</dbReference>
<name>A0A1M6P105_9FLAO</name>
<dbReference type="OrthoDB" id="1447539at2"/>
<dbReference type="STRING" id="797419.SAMN05216556_103178"/>
<feature type="chain" id="PRO_5009919923" evidence="1">
    <location>
        <begin position="22"/>
        <end position="196"/>
    </location>
</feature>
<accession>A0A1M6P105</accession>
<gene>
    <name evidence="2" type="ORF">SAMN04487908_1416</name>
</gene>
<dbReference type="AlphaFoldDB" id="A0A1M6P105"/>
<dbReference type="Proteomes" id="UP000184172">
    <property type="component" value="Unassembled WGS sequence"/>
</dbReference>